<comment type="caution">
    <text evidence="4">The sequence shown here is derived from an EMBL/GenBank/DDBJ whole genome shotgun (WGS) entry which is preliminary data.</text>
</comment>
<feature type="compositionally biased region" description="Pro residues" evidence="1">
    <location>
        <begin position="144"/>
        <end position="172"/>
    </location>
</feature>
<feature type="region of interest" description="Disordered" evidence="1">
    <location>
        <begin position="137"/>
        <end position="178"/>
    </location>
</feature>
<evidence type="ECO:0000313" key="5">
    <source>
        <dbReference type="Proteomes" id="UP001524587"/>
    </source>
</evidence>
<feature type="chain" id="PRO_5045091840" evidence="2">
    <location>
        <begin position="22"/>
        <end position="244"/>
    </location>
</feature>
<reference evidence="4 5" key="1">
    <citation type="submission" date="2022-06" db="EMBL/GenBank/DDBJ databases">
        <title>Endosaccharibacter gen. nov., sp. nov., endophytic bacteria isolated from sugarcane.</title>
        <authorList>
            <person name="Pitiwittayakul N."/>
            <person name="Yukphan P."/>
            <person name="Charoenyingcharoen P."/>
            <person name="Tanasupawat S."/>
        </authorList>
    </citation>
    <scope>NUCLEOTIDE SEQUENCE [LARGE SCALE GENOMIC DNA]</scope>
    <source>
        <strain evidence="4 5">KSS8</strain>
    </source>
</reference>
<feature type="signal peptide" evidence="2">
    <location>
        <begin position="1"/>
        <end position="21"/>
    </location>
</feature>
<sequence>MKKTLWLGVAAMALLAGCKPAKTPAAESDAGNAAGVVAAAEDAVRGALPNAKSAEFRGVQSYDQALADRRAVCGQVSPYPDDPALFVPFVAVMQRDAKGGWTSPGDARFIGTSVAEADRTYLALVVHCYDKGGPSDGPVQNVAPIPPVPNEIPHPSEPAAPPPASTGAPPPAAGAAANITPASGTVTLRQNANLHDTPQGASVRVVPQGTALHVFGTAPGGWYQVGDDAPWGWVHQSMLDGPPH</sequence>
<dbReference type="Proteomes" id="UP001524587">
    <property type="component" value="Unassembled WGS sequence"/>
</dbReference>
<name>A0ABT1WA08_9PROT</name>
<feature type="domain" description="SH3b" evidence="3">
    <location>
        <begin position="199"/>
        <end position="239"/>
    </location>
</feature>
<keyword evidence="5" id="KW-1185">Reference proteome</keyword>
<accession>A0ABT1WA08</accession>
<evidence type="ECO:0000256" key="2">
    <source>
        <dbReference type="SAM" id="SignalP"/>
    </source>
</evidence>
<gene>
    <name evidence="4" type="ORF">NFI95_12300</name>
</gene>
<dbReference type="PROSITE" id="PS51257">
    <property type="entry name" value="PROKAR_LIPOPROTEIN"/>
    <property type="match status" value="1"/>
</dbReference>
<proteinExistence type="predicted"/>
<keyword evidence="2" id="KW-0732">Signal</keyword>
<dbReference type="EMBL" id="JAMSKV010000011">
    <property type="protein sequence ID" value="MCQ8279225.1"/>
    <property type="molecule type" value="Genomic_DNA"/>
</dbReference>
<dbReference type="RefSeq" id="WP_422864716.1">
    <property type="nucleotide sequence ID" value="NZ_JAMSKV010000011.1"/>
</dbReference>
<dbReference type="Pfam" id="PF08239">
    <property type="entry name" value="SH3_3"/>
    <property type="match status" value="1"/>
</dbReference>
<evidence type="ECO:0000256" key="1">
    <source>
        <dbReference type="SAM" id="MobiDB-lite"/>
    </source>
</evidence>
<dbReference type="InterPro" id="IPR003646">
    <property type="entry name" value="SH3-like_bac-type"/>
</dbReference>
<organism evidence="4 5">
    <name type="scientific">Endosaccharibacter trunci</name>
    <dbReference type="NCBI Taxonomy" id="2812733"/>
    <lineage>
        <taxon>Bacteria</taxon>
        <taxon>Pseudomonadati</taxon>
        <taxon>Pseudomonadota</taxon>
        <taxon>Alphaproteobacteria</taxon>
        <taxon>Acetobacterales</taxon>
        <taxon>Acetobacteraceae</taxon>
        <taxon>Endosaccharibacter</taxon>
    </lineage>
</organism>
<protein>
    <submittedName>
        <fullName evidence="4">SH3 domain-containing protein</fullName>
    </submittedName>
</protein>
<evidence type="ECO:0000259" key="3">
    <source>
        <dbReference type="Pfam" id="PF08239"/>
    </source>
</evidence>
<evidence type="ECO:0000313" key="4">
    <source>
        <dbReference type="EMBL" id="MCQ8279225.1"/>
    </source>
</evidence>